<evidence type="ECO:0000313" key="7">
    <source>
        <dbReference type="EMBL" id="TWS27505.1"/>
    </source>
</evidence>
<dbReference type="PANTHER" id="PTHR43401">
    <property type="entry name" value="L-THREONINE 3-DEHYDROGENASE"/>
    <property type="match status" value="1"/>
</dbReference>
<dbReference type="GO" id="GO:0008270">
    <property type="term" value="F:zinc ion binding"/>
    <property type="evidence" value="ECO:0007669"/>
    <property type="project" value="InterPro"/>
</dbReference>
<dbReference type="InterPro" id="IPR002328">
    <property type="entry name" value="ADH_Zn_CS"/>
</dbReference>
<dbReference type="Gene3D" id="3.40.50.720">
    <property type="entry name" value="NAD(P)-binding Rossmann-like Domain"/>
    <property type="match status" value="1"/>
</dbReference>
<dbReference type="Pfam" id="PF00107">
    <property type="entry name" value="ADH_zinc_N"/>
    <property type="match status" value="1"/>
</dbReference>
<dbReference type="InterPro" id="IPR050129">
    <property type="entry name" value="Zn_alcohol_dh"/>
</dbReference>
<dbReference type="RefSeq" id="WP_146488448.1">
    <property type="nucleotide sequence ID" value="NZ_VIGX01000013.1"/>
</dbReference>
<evidence type="ECO:0000256" key="4">
    <source>
        <dbReference type="ARBA" id="ARBA00023002"/>
    </source>
</evidence>
<evidence type="ECO:0000259" key="6">
    <source>
        <dbReference type="SMART" id="SM00829"/>
    </source>
</evidence>
<dbReference type="GO" id="GO:0016491">
    <property type="term" value="F:oxidoreductase activity"/>
    <property type="evidence" value="ECO:0007669"/>
    <property type="project" value="UniProtKB-KW"/>
</dbReference>
<dbReference type="Gene3D" id="3.90.180.10">
    <property type="entry name" value="Medium-chain alcohol dehydrogenases, catalytic domain"/>
    <property type="match status" value="1"/>
</dbReference>
<evidence type="ECO:0000256" key="3">
    <source>
        <dbReference type="ARBA" id="ARBA00022833"/>
    </source>
</evidence>
<sequence>MRAITLTAPNTVALAEIPPPTAGPGEALVRVTLLGLCGTDLGFFDGSSNYLRDGLKSYPFVPGHEWVGRVVDVGEGAPRDLVGIRVAGHNFRPCGRCTECARGRIKYCPDRSEIGVLGPLQGAGAEWITVPVDSLRRIPDAMSDAAATLLEPTAAGMHAVERLGIGSEDRVAVLGAGTLGLAAAQIVLSRGADLLLFDPSSVARALAADLGIVAVDGSREADTGAFDAVIEASGSEAAARTAVDLVASGGRVAQLGTPHHDVNGYPAATLVIQDATLHGVLSGVGYWDPLIELVESGAVDLDSLVDTVYPLAEVDQAFAHLASGARARPKVLLSLGPETTGPAPRA</sequence>
<dbReference type="PROSITE" id="PS00059">
    <property type="entry name" value="ADH_ZINC"/>
    <property type="match status" value="1"/>
</dbReference>
<comment type="caution">
    <text evidence="7">The sequence shown here is derived from an EMBL/GenBank/DDBJ whole genome shotgun (WGS) entry which is preliminary data.</text>
</comment>
<evidence type="ECO:0000256" key="5">
    <source>
        <dbReference type="RuleBase" id="RU361277"/>
    </source>
</evidence>
<dbReference type="Proteomes" id="UP000319375">
    <property type="component" value="Unassembled WGS sequence"/>
</dbReference>
<protein>
    <submittedName>
        <fullName evidence="7">Zinc-binding dehydrogenase</fullName>
    </submittedName>
</protein>
<dbReference type="InterPro" id="IPR011032">
    <property type="entry name" value="GroES-like_sf"/>
</dbReference>
<keyword evidence="2 5" id="KW-0479">Metal-binding</keyword>
<dbReference type="SMART" id="SM00829">
    <property type="entry name" value="PKS_ER"/>
    <property type="match status" value="1"/>
</dbReference>
<keyword evidence="3 5" id="KW-0862">Zinc</keyword>
<dbReference type="OrthoDB" id="9797931at2"/>
<dbReference type="SUPFAM" id="SSF51735">
    <property type="entry name" value="NAD(P)-binding Rossmann-fold domains"/>
    <property type="match status" value="1"/>
</dbReference>
<proteinExistence type="inferred from homology"/>
<dbReference type="InterPro" id="IPR013149">
    <property type="entry name" value="ADH-like_C"/>
</dbReference>
<evidence type="ECO:0000313" key="8">
    <source>
        <dbReference type="Proteomes" id="UP000319375"/>
    </source>
</evidence>
<comment type="similarity">
    <text evidence="5">Belongs to the zinc-containing alcohol dehydrogenase family.</text>
</comment>
<dbReference type="InterPro" id="IPR013154">
    <property type="entry name" value="ADH-like_N"/>
</dbReference>
<dbReference type="AlphaFoldDB" id="A0A5C5RZ72"/>
<comment type="cofactor">
    <cofactor evidence="1 5">
        <name>Zn(2+)</name>
        <dbReference type="ChEBI" id="CHEBI:29105"/>
    </cofactor>
</comment>
<evidence type="ECO:0000256" key="2">
    <source>
        <dbReference type="ARBA" id="ARBA00022723"/>
    </source>
</evidence>
<dbReference type="PANTHER" id="PTHR43401:SF2">
    <property type="entry name" value="L-THREONINE 3-DEHYDROGENASE"/>
    <property type="match status" value="1"/>
</dbReference>
<accession>A0A5C5RZ72</accession>
<name>A0A5C5RZ72_9ACTN</name>
<dbReference type="InterPro" id="IPR036291">
    <property type="entry name" value="NAD(P)-bd_dom_sf"/>
</dbReference>
<dbReference type="EMBL" id="VIGX01000013">
    <property type="protein sequence ID" value="TWS27505.1"/>
    <property type="molecule type" value="Genomic_DNA"/>
</dbReference>
<feature type="domain" description="Enoyl reductase (ER)" evidence="6">
    <location>
        <begin position="7"/>
        <end position="333"/>
    </location>
</feature>
<keyword evidence="8" id="KW-1185">Reference proteome</keyword>
<dbReference type="InterPro" id="IPR020843">
    <property type="entry name" value="ER"/>
</dbReference>
<gene>
    <name evidence="7" type="ORF">FK530_18485</name>
</gene>
<dbReference type="SUPFAM" id="SSF50129">
    <property type="entry name" value="GroES-like"/>
    <property type="match status" value="1"/>
</dbReference>
<reference evidence="7 8" key="1">
    <citation type="submission" date="2019-06" db="EMBL/GenBank/DDBJ databases">
        <title>Tsukamurella conjunctivitidis sp. nov., Tsukamurella assacharolytica sp. nov. and Tsukamurella sputae sp. nov. isolated from patients with conjunctivitis, bacteraemia (lymphoma) and respiratory infection (sputum) in Hong Kong.</title>
        <authorList>
            <person name="Teng J.L.L."/>
            <person name="Lee H.H."/>
            <person name="Fong J.Y.H."/>
            <person name="Fok K.M.N."/>
            <person name="Lau S.K.P."/>
            <person name="Woo P.C.Y."/>
        </authorList>
    </citation>
    <scope>NUCLEOTIDE SEQUENCE [LARGE SCALE GENOMIC DNA]</scope>
    <source>
        <strain evidence="7 8">HKU72</strain>
    </source>
</reference>
<keyword evidence="4" id="KW-0560">Oxidoreductase</keyword>
<evidence type="ECO:0000256" key="1">
    <source>
        <dbReference type="ARBA" id="ARBA00001947"/>
    </source>
</evidence>
<dbReference type="Pfam" id="PF08240">
    <property type="entry name" value="ADH_N"/>
    <property type="match status" value="1"/>
</dbReference>
<organism evidence="7 8">
    <name type="scientific">Tsukamurella conjunctivitidis</name>
    <dbReference type="NCBI Taxonomy" id="2592068"/>
    <lineage>
        <taxon>Bacteria</taxon>
        <taxon>Bacillati</taxon>
        <taxon>Actinomycetota</taxon>
        <taxon>Actinomycetes</taxon>
        <taxon>Mycobacteriales</taxon>
        <taxon>Tsukamurellaceae</taxon>
        <taxon>Tsukamurella</taxon>
    </lineage>
</organism>